<evidence type="ECO:0000313" key="1">
    <source>
        <dbReference type="EMBL" id="MBW6531421.1"/>
    </source>
</evidence>
<comment type="caution">
    <text evidence="1">The sequence shown here is derived from an EMBL/GenBank/DDBJ whole genome shotgun (WGS) entry which is preliminary data.</text>
</comment>
<name>A0ABS7BP79_9SPHN</name>
<dbReference type="RefSeq" id="WP_183945828.1">
    <property type="nucleotide sequence ID" value="NZ_JAHXZN010000003.1"/>
</dbReference>
<dbReference type="EMBL" id="JAHXZN010000003">
    <property type="protein sequence ID" value="MBW6531421.1"/>
    <property type="molecule type" value="Genomic_DNA"/>
</dbReference>
<dbReference type="InterPro" id="IPR007460">
    <property type="entry name" value="BrnT_toxin"/>
</dbReference>
<dbReference type="Gene3D" id="3.10.450.530">
    <property type="entry name" value="Ribonuclease toxin, BrnT, of type II toxin-antitoxin system"/>
    <property type="match status" value="1"/>
</dbReference>
<gene>
    <name evidence="1" type="ORF">KZ820_11815</name>
</gene>
<dbReference type="Pfam" id="PF04365">
    <property type="entry name" value="BrnT_toxin"/>
    <property type="match status" value="1"/>
</dbReference>
<evidence type="ECO:0000313" key="2">
    <source>
        <dbReference type="Proteomes" id="UP000759103"/>
    </source>
</evidence>
<proteinExistence type="predicted"/>
<organism evidence="1 2">
    <name type="scientific">Sphingomonas citri</name>
    <dbReference type="NCBI Taxonomy" id="2862499"/>
    <lineage>
        <taxon>Bacteria</taxon>
        <taxon>Pseudomonadati</taxon>
        <taxon>Pseudomonadota</taxon>
        <taxon>Alphaproteobacteria</taxon>
        <taxon>Sphingomonadales</taxon>
        <taxon>Sphingomonadaceae</taxon>
        <taxon>Sphingomonas</taxon>
    </lineage>
</organism>
<accession>A0ABS7BP79</accession>
<keyword evidence="2" id="KW-1185">Reference proteome</keyword>
<reference evidence="1 2" key="1">
    <citation type="submission" date="2021-07" db="EMBL/GenBank/DDBJ databases">
        <title>Sphingomonas sp.</title>
        <authorList>
            <person name="Feng G."/>
            <person name="Li J."/>
            <person name="Pan M."/>
        </authorList>
    </citation>
    <scope>NUCLEOTIDE SEQUENCE [LARGE SCALE GENOMIC DNA]</scope>
    <source>
        <strain evidence="1 2">RRHST34</strain>
    </source>
</reference>
<dbReference type="InterPro" id="IPR038573">
    <property type="entry name" value="BrnT_sf"/>
</dbReference>
<sequence>MEISFDPEKRAATLRERGLDFADAARVFDAPKFEFEDDRFDYPEVRWSTIGLLDDRMVVVIWTEAESGRRVLSMRKANEREQARYRGKLA</sequence>
<protein>
    <submittedName>
        <fullName evidence="1">BrnT family toxin</fullName>
    </submittedName>
</protein>
<dbReference type="Proteomes" id="UP000759103">
    <property type="component" value="Unassembled WGS sequence"/>
</dbReference>